<evidence type="ECO:0008006" key="5">
    <source>
        <dbReference type="Google" id="ProtNLM"/>
    </source>
</evidence>
<reference evidence="3 4" key="1">
    <citation type="submission" date="2013-05" db="EMBL/GenBank/DDBJ databases">
        <title>Genome assembly of Chondromyces apiculatus DSM 436.</title>
        <authorList>
            <person name="Sharma G."/>
            <person name="Khatri I."/>
            <person name="Kaur C."/>
            <person name="Mayilraj S."/>
            <person name="Subramanian S."/>
        </authorList>
    </citation>
    <scope>NUCLEOTIDE SEQUENCE [LARGE SCALE GENOMIC DNA]</scope>
    <source>
        <strain evidence="3 4">DSM 436</strain>
    </source>
</reference>
<dbReference type="AlphaFoldDB" id="A0A017T6C9"/>
<proteinExistence type="predicted"/>
<evidence type="ECO:0000256" key="2">
    <source>
        <dbReference type="SAM" id="SignalP"/>
    </source>
</evidence>
<feature type="signal peptide" evidence="2">
    <location>
        <begin position="1"/>
        <end position="19"/>
    </location>
</feature>
<accession>A0A017T6C9</accession>
<keyword evidence="2" id="KW-0732">Signal</keyword>
<name>A0A017T6C9_9BACT</name>
<dbReference type="EMBL" id="ASRX01000035">
    <property type="protein sequence ID" value="EYF04355.1"/>
    <property type="molecule type" value="Genomic_DNA"/>
</dbReference>
<feature type="chain" id="PRO_5001500240" description="TolB protein" evidence="2">
    <location>
        <begin position="20"/>
        <end position="648"/>
    </location>
</feature>
<dbReference type="eggNOG" id="COG0823">
    <property type="taxonomic scope" value="Bacteria"/>
</dbReference>
<dbReference type="Pfam" id="PF07676">
    <property type="entry name" value="PD40"/>
    <property type="match status" value="1"/>
</dbReference>
<dbReference type="STRING" id="1192034.CAP_4619"/>
<dbReference type="Proteomes" id="UP000019678">
    <property type="component" value="Unassembled WGS sequence"/>
</dbReference>
<sequence length="648" mass="68055">MRRSLVFFALALLAVPLAACSGDDTSASGPGGPGQDAGTDAEPAGAEIRVEPAGATATVDIGGAAAPPVTFRAYYRAEGEEEIDVTDQATWGAQTSTIASVTAGSAQPLGIGGKTQIVASFQGTSGSGNLTVQLTGEVFLGGLGPEISDAFDVAGQDPDAANAPLLEYPQDGVVLPGNLPPIEAQWSQASDSNVYRVHLESPELLDVAFFTTSRELLFPPEAWSVIRQSVPDAPLTLTVEGLGATHLLRSSGPHTLTITADTIDESAIYVWQSSTGTFRVLDVIQGTDIALPSNSPQLGAGQPCSGCHRISRDGKRFAYSYDGANFQIGTLAYDEATQIFAAKIAPTPGVRGTYASFNPLEESTRPAMLLSVPDDVAQNSAGTVRLMMVDPDTNAPIASNIAETTLQIDPAIGHGTLMPDWSPKGDFVVFVAYNSDATYVREVGDDVALGSIVEASVAYNASTDTFQFGAPKVLVAADPAAGADAGHNHFLPTISPDGSAVAFTRSAGYWSLKTQQSLLNLSGQVMVVRRSDGRAFELSGGSSGPGQVWSSTWPQWAPSLGQRYAWLAYASERPYGHRLTPASYENSLCARVQGQQQCKQLWITAIDRDKLATGDIDPSAAPFWIPGQTLSAQYVSPQWTKAVLPAPQ</sequence>
<evidence type="ECO:0000313" key="4">
    <source>
        <dbReference type="Proteomes" id="UP000019678"/>
    </source>
</evidence>
<dbReference type="OrthoDB" id="5480306at2"/>
<protein>
    <recommendedName>
        <fullName evidence="5">TolB protein</fullName>
    </recommendedName>
</protein>
<dbReference type="InterPro" id="IPR011659">
    <property type="entry name" value="WD40"/>
</dbReference>
<dbReference type="SUPFAM" id="SSF82171">
    <property type="entry name" value="DPP6 N-terminal domain-like"/>
    <property type="match status" value="1"/>
</dbReference>
<feature type="region of interest" description="Disordered" evidence="1">
    <location>
        <begin position="23"/>
        <end position="42"/>
    </location>
</feature>
<evidence type="ECO:0000313" key="3">
    <source>
        <dbReference type="EMBL" id="EYF04355.1"/>
    </source>
</evidence>
<dbReference type="RefSeq" id="WP_044244392.1">
    <property type="nucleotide sequence ID" value="NZ_ASRX01000035.1"/>
</dbReference>
<keyword evidence="4" id="KW-1185">Reference proteome</keyword>
<gene>
    <name evidence="3" type="ORF">CAP_4619</name>
</gene>
<comment type="caution">
    <text evidence="3">The sequence shown here is derived from an EMBL/GenBank/DDBJ whole genome shotgun (WGS) entry which is preliminary data.</text>
</comment>
<dbReference type="Gene3D" id="2.120.10.30">
    <property type="entry name" value="TolB, C-terminal domain"/>
    <property type="match status" value="1"/>
</dbReference>
<organism evidence="3 4">
    <name type="scientific">Chondromyces apiculatus DSM 436</name>
    <dbReference type="NCBI Taxonomy" id="1192034"/>
    <lineage>
        <taxon>Bacteria</taxon>
        <taxon>Pseudomonadati</taxon>
        <taxon>Myxococcota</taxon>
        <taxon>Polyangia</taxon>
        <taxon>Polyangiales</taxon>
        <taxon>Polyangiaceae</taxon>
        <taxon>Chondromyces</taxon>
    </lineage>
</organism>
<dbReference type="Gene3D" id="2.60.40.1080">
    <property type="match status" value="1"/>
</dbReference>
<evidence type="ECO:0000256" key="1">
    <source>
        <dbReference type="SAM" id="MobiDB-lite"/>
    </source>
</evidence>
<dbReference type="InterPro" id="IPR011042">
    <property type="entry name" value="6-blade_b-propeller_TolB-like"/>
</dbReference>